<accession>A0A1R4IVX8</accession>
<gene>
    <name evidence="2" type="ORF">FM125_04925</name>
</gene>
<dbReference type="AlphaFoldDB" id="A0A1R4IVX8"/>
<evidence type="ECO:0000256" key="1">
    <source>
        <dbReference type="SAM" id="Coils"/>
    </source>
</evidence>
<sequence length="167" mass="18667">MLYLIDPRGHVHQAETTVGAARARERVDGRRIDDQGWHRAAMVLDYDDYLDIALRHGVKCSKGLMLDAGFVQHALAPSKLKASGRNQEAVAVQVQAVGRDTEDRPTRLHQRAMTLKNALSGHKSRLEKAEDKAREILQADVRQDLVRHWQSLGGILPESTSAELHHS</sequence>
<dbReference type="Proteomes" id="UP000196230">
    <property type="component" value="Unassembled WGS sequence"/>
</dbReference>
<evidence type="ECO:0000313" key="3">
    <source>
        <dbReference type="Proteomes" id="UP000196230"/>
    </source>
</evidence>
<keyword evidence="1" id="KW-0175">Coiled coil</keyword>
<organism evidence="2 3">
    <name type="scientific">Micrococcus lylae</name>
    <dbReference type="NCBI Taxonomy" id="1273"/>
    <lineage>
        <taxon>Bacteria</taxon>
        <taxon>Bacillati</taxon>
        <taxon>Actinomycetota</taxon>
        <taxon>Actinomycetes</taxon>
        <taxon>Micrococcales</taxon>
        <taxon>Micrococcaceae</taxon>
        <taxon>Micrococcus</taxon>
    </lineage>
</organism>
<evidence type="ECO:0000313" key="2">
    <source>
        <dbReference type="EMBL" id="SJN24027.1"/>
    </source>
</evidence>
<proteinExistence type="predicted"/>
<name>A0A1R4IVX8_9MICC</name>
<reference evidence="2 3" key="1">
    <citation type="submission" date="2017-02" db="EMBL/GenBank/DDBJ databases">
        <authorList>
            <person name="Peterson S.W."/>
        </authorList>
    </citation>
    <scope>NUCLEOTIDE SEQUENCE [LARGE SCALE GENOMIC DNA]</scope>
    <source>
        <strain evidence="2 3">2B3F</strain>
    </source>
</reference>
<feature type="coiled-coil region" evidence="1">
    <location>
        <begin position="112"/>
        <end position="139"/>
    </location>
</feature>
<dbReference type="EMBL" id="FUKP01000030">
    <property type="protein sequence ID" value="SJN24027.1"/>
    <property type="molecule type" value="Genomic_DNA"/>
</dbReference>
<dbReference type="RefSeq" id="WP_087133817.1">
    <property type="nucleotide sequence ID" value="NZ_FUKP01000030.1"/>
</dbReference>
<protein>
    <submittedName>
        <fullName evidence="2">Uncharacterized protein</fullName>
    </submittedName>
</protein>